<dbReference type="AlphaFoldDB" id="A0A1Y6L669"/>
<keyword evidence="6 11" id="KW-0999">Mitochondrion inner membrane</keyword>
<organism evidence="13 14">
    <name type="scientific">Zymoseptoria tritici ST99CH_1A5</name>
    <dbReference type="NCBI Taxonomy" id="1276529"/>
    <lineage>
        <taxon>Eukaryota</taxon>
        <taxon>Fungi</taxon>
        <taxon>Dikarya</taxon>
        <taxon>Ascomycota</taxon>
        <taxon>Pezizomycotina</taxon>
        <taxon>Dothideomycetes</taxon>
        <taxon>Dothideomycetidae</taxon>
        <taxon>Mycosphaerellales</taxon>
        <taxon>Mycosphaerellaceae</taxon>
        <taxon>Zymoseptoria</taxon>
    </lineage>
</organism>
<name>A0A1Y6L669_ZYMTR</name>
<evidence type="ECO:0000256" key="3">
    <source>
        <dbReference type="ARBA" id="ARBA00022448"/>
    </source>
</evidence>
<dbReference type="GO" id="GO:0015078">
    <property type="term" value="F:proton transmembrane transporter activity"/>
    <property type="evidence" value="ECO:0007669"/>
    <property type="project" value="InterPro"/>
</dbReference>
<dbReference type="Pfam" id="PF05680">
    <property type="entry name" value="ATP-synt_E"/>
    <property type="match status" value="1"/>
</dbReference>
<evidence type="ECO:0000256" key="1">
    <source>
        <dbReference type="ARBA" id="ARBA00004273"/>
    </source>
</evidence>
<evidence type="ECO:0000256" key="10">
    <source>
        <dbReference type="ARBA" id="ARBA00023310"/>
    </source>
</evidence>
<keyword evidence="8 11" id="KW-0496">Mitochondrion</keyword>
<keyword evidence="4 11" id="KW-0138">CF(0)</keyword>
<accession>A0A1Y6L669</accession>
<dbReference type="GO" id="GO:0045259">
    <property type="term" value="C:proton-transporting ATP synthase complex"/>
    <property type="evidence" value="ECO:0007669"/>
    <property type="project" value="UniProtKB-UniRule"/>
</dbReference>
<comment type="subcellular location">
    <subcellularLocation>
        <location evidence="1 11">Mitochondrion inner membrane</location>
    </subcellularLocation>
</comment>
<evidence type="ECO:0000256" key="9">
    <source>
        <dbReference type="ARBA" id="ARBA00023136"/>
    </source>
</evidence>
<dbReference type="GO" id="GO:0015986">
    <property type="term" value="P:proton motive force-driven ATP synthesis"/>
    <property type="evidence" value="ECO:0007669"/>
    <property type="project" value="InterPro"/>
</dbReference>
<keyword evidence="5 11" id="KW-0375">Hydrogen ion transport</keyword>
<evidence type="ECO:0000256" key="4">
    <source>
        <dbReference type="ARBA" id="ARBA00022547"/>
    </source>
</evidence>
<evidence type="ECO:0000256" key="11">
    <source>
        <dbReference type="RuleBase" id="RU367005"/>
    </source>
</evidence>
<evidence type="ECO:0000313" key="13">
    <source>
        <dbReference type="EMBL" id="SMY20024.1"/>
    </source>
</evidence>
<sequence>MSATGTNVSFLLPRHLPRAATVLRWGALVFGVFYGFTHQQAIFAKDKAAEHKHEYDRKQKLIDEAKAKFAEKNSPKSGDGVITNPDDPKFDLEKYLLKVAKENP</sequence>
<keyword evidence="12" id="KW-0812">Transmembrane</keyword>
<evidence type="ECO:0000256" key="7">
    <source>
        <dbReference type="ARBA" id="ARBA00023065"/>
    </source>
</evidence>
<dbReference type="InterPro" id="IPR008386">
    <property type="entry name" value="ATP_synth_F0_esu_mt"/>
</dbReference>
<dbReference type="GO" id="GO:0005743">
    <property type="term" value="C:mitochondrial inner membrane"/>
    <property type="evidence" value="ECO:0007669"/>
    <property type="project" value="UniProtKB-SubCell"/>
</dbReference>
<evidence type="ECO:0000256" key="5">
    <source>
        <dbReference type="ARBA" id="ARBA00022781"/>
    </source>
</evidence>
<reference evidence="13 14" key="1">
    <citation type="submission" date="2016-10" db="EMBL/GenBank/DDBJ databases">
        <authorList>
            <person name="Varghese N."/>
        </authorList>
    </citation>
    <scope>NUCLEOTIDE SEQUENCE [LARGE SCALE GENOMIC DNA]</scope>
</reference>
<keyword evidence="7 11" id="KW-0406">Ion transport</keyword>
<comment type="subunit">
    <text evidence="11">F-type ATPases have 2 components, CF(1) - the catalytic core - and CF(0) - the membrane proton channel. CF(1) and CF(0) have multiple subunits.</text>
</comment>
<gene>
    <name evidence="13" type="ORF">ZT1A5_G1459</name>
</gene>
<evidence type="ECO:0000256" key="2">
    <source>
        <dbReference type="ARBA" id="ARBA00007333"/>
    </source>
</evidence>
<proteinExistence type="inferred from homology"/>
<comment type="similarity">
    <text evidence="2 11">Belongs to the ATPase e subunit family.</text>
</comment>
<keyword evidence="10 11" id="KW-0066">ATP synthesis</keyword>
<dbReference type="EMBL" id="LT882676">
    <property type="protein sequence ID" value="SMY20024.1"/>
    <property type="molecule type" value="Genomic_DNA"/>
</dbReference>
<dbReference type="Proteomes" id="UP000215453">
    <property type="component" value="Chromosome 1"/>
</dbReference>
<comment type="function">
    <text evidence="11">Subunit e, of the mitochondrial membrane ATP synthase complex (F(1)F(0) ATP synthase or Complex V) that produces ATP from ADP in the presence of a proton gradient across the membrane which is generated by electron transport complexes of the respiratory chain. ATP synthase complex consist of a soluble F(1) head domain - the catalytic core - and a membrane F(1) domain - the membrane proton channel. These two domains are linked by a central stalk rotating inside the F(1) region and a stationary peripheral stalk. During catalysis, ATP synthesis in the catalytic domain of F(1) is coupled via a rotary mechanism of the central stalk subunits to proton translocation. In vivo, can only synthesize ATP although its ATP hydrolase activity can be activated artificially in vitro. Part of the complex F(0) domain.</text>
</comment>
<protein>
    <recommendedName>
        <fullName evidence="11">ATP synthase F(0) complex subunit e, mitochondrial</fullName>
    </recommendedName>
</protein>
<evidence type="ECO:0000256" key="8">
    <source>
        <dbReference type="ARBA" id="ARBA00023128"/>
    </source>
</evidence>
<evidence type="ECO:0000256" key="6">
    <source>
        <dbReference type="ARBA" id="ARBA00022792"/>
    </source>
</evidence>
<feature type="transmembrane region" description="Helical" evidence="12">
    <location>
        <begin position="20"/>
        <end position="37"/>
    </location>
</feature>
<evidence type="ECO:0000256" key="12">
    <source>
        <dbReference type="SAM" id="Phobius"/>
    </source>
</evidence>
<keyword evidence="9 12" id="KW-0472">Membrane</keyword>
<keyword evidence="12" id="KW-1133">Transmembrane helix</keyword>
<keyword evidence="3 11" id="KW-0813">Transport</keyword>
<evidence type="ECO:0000313" key="14">
    <source>
        <dbReference type="Proteomes" id="UP000215453"/>
    </source>
</evidence>